<dbReference type="InterPro" id="IPR035909">
    <property type="entry name" value="CheB_C"/>
</dbReference>
<dbReference type="RefSeq" id="WP_210655120.1">
    <property type="nucleotide sequence ID" value="NZ_JAGKQQ010000001.1"/>
</dbReference>
<feature type="modified residue" description="4-aspartylphosphate" evidence="5 7">
    <location>
        <position position="62"/>
    </location>
</feature>
<keyword evidence="5 7" id="KW-0597">Phosphoprotein</keyword>
<dbReference type="InterPro" id="IPR008248">
    <property type="entry name" value="CheB-like"/>
</dbReference>
<dbReference type="CDD" id="cd16432">
    <property type="entry name" value="CheB_Rec"/>
    <property type="match status" value="1"/>
</dbReference>
<dbReference type="InterPro" id="IPR000673">
    <property type="entry name" value="Sig_transdc_resp-reg_Me-estase"/>
</dbReference>
<comment type="function">
    <text evidence="5">Involved in chemotaxis. Part of a chemotaxis signal transduction system that modulates chemotaxis in response to various stimuli. Catalyzes the demethylation of specific methylglutamate residues introduced into the chemoreceptors (methyl-accepting chemotaxis proteins or MCP) by CheR. Also mediates the irreversible deamidation of specific glutamine residues to glutamic acid.</text>
</comment>
<comment type="catalytic activity">
    <reaction evidence="4 5">
        <text>[protein]-L-glutamate 5-O-methyl ester + H2O = L-glutamyl-[protein] + methanol + H(+)</text>
        <dbReference type="Rhea" id="RHEA:23236"/>
        <dbReference type="Rhea" id="RHEA-COMP:10208"/>
        <dbReference type="Rhea" id="RHEA-COMP:10311"/>
        <dbReference type="ChEBI" id="CHEBI:15377"/>
        <dbReference type="ChEBI" id="CHEBI:15378"/>
        <dbReference type="ChEBI" id="CHEBI:17790"/>
        <dbReference type="ChEBI" id="CHEBI:29973"/>
        <dbReference type="ChEBI" id="CHEBI:82795"/>
        <dbReference type="EC" id="3.1.1.61"/>
    </reaction>
</comment>
<evidence type="ECO:0000259" key="8">
    <source>
        <dbReference type="PROSITE" id="PS50110"/>
    </source>
</evidence>
<dbReference type="HAMAP" id="MF_00099">
    <property type="entry name" value="CheB_chemtxs"/>
    <property type="match status" value="1"/>
</dbReference>
<comment type="catalytic activity">
    <reaction evidence="5">
        <text>L-glutaminyl-[protein] + H2O = L-glutamyl-[protein] + NH4(+)</text>
        <dbReference type="Rhea" id="RHEA:16441"/>
        <dbReference type="Rhea" id="RHEA-COMP:10207"/>
        <dbReference type="Rhea" id="RHEA-COMP:10208"/>
        <dbReference type="ChEBI" id="CHEBI:15377"/>
        <dbReference type="ChEBI" id="CHEBI:28938"/>
        <dbReference type="ChEBI" id="CHEBI:29973"/>
        <dbReference type="ChEBI" id="CHEBI:30011"/>
        <dbReference type="EC" id="3.5.1.44"/>
    </reaction>
</comment>
<dbReference type="CDD" id="cd17541">
    <property type="entry name" value="REC_CheB-like"/>
    <property type="match status" value="1"/>
</dbReference>
<evidence type="ECO:0000259" key="9">
    <source>
        <dbReference type="PROSITE" id="PS50122"/>
    </source>
</evidence>
<feature type="active site" evidence="5 6">
    <location>
        <position position="203"/>
    </location>
</feature>
<dbReference type="PANTHER" id="PTHR42872:SF6">
    <property type="entry name" value="PROTEIN-GLUTAMATE METHYLESTERASE_PROTEIN-GLUTAMINE GLUTAMINASE"/>
    <property type="match status" value="1"/>
</dbReference>
<sequence length="360" mass="37682">MRTYDPTRPIRVVLADDSALMRKKIREILESDPGIKVVASARNGAEAVAAVREHDPDVVTLDINMPVMDGVTALQAIMHEFPRPVLMISSLTKEGALTTYECLELGAVDFVPKIGGTMSAEIEQQGQEIIAKVKSSARARVRRPGRVPAAPAPKLVFPAAPTAAALADRVVAIGVSTGGPKTLLDVIPLLPPDLPAAVVIVQHMPESFTASFARSLGKASRVPVKEAEAGDVLLNGHVYVARGGKHMVFSKRRAGGGVMARYVTQPSDSLHTPSVDVMMLSALEAFGSRIVGVLLTGMGADGADAMVAIRKAGGGTIAEAESTCVVFGMPAVAIAKGGAEYILPCDAVTAKVVSLVRNIR</sequence>
<dbReference type="PROSITE" id="PS50110">
    <property type="entry name" value="RESPONSE_REGULATORY"/>
    <property type="match status" value="1"/>
</dbReference>
<dbReference type="Gene3D" id="3.40.50.180">
    <property type="entry name" value="Methylesterase CheB, C-terminal domain"/>
    <property type="match status" value="1"/>
</dbReference>
<gene>
    <name evidence="5" type="primary">cheB</name>
    <name evidence="10" type="ORF">J8F10_15760</name>
</gene>
<dbReference type="InterPro" id="IPR011006">
    <property type="entry name" value="CheY-like_superfamily"/>
</dbReference>
<evidence type="ECO:0000313" key="10">
    <source>
        <dbReference type="EMBL" id="MBP3956728.1"/>
    </source>
</evidence>
<evidence type="ECO:0000256" key="1">
    <source>
        <dbReference type="ARBA" id="ARBA00022490"/>
    </source>
</evidence>
<dbReference type="SMART" id="SM00448">
    <property type="entry name" value="REC"/>
    <property type="match status" value="1"/>
</dbReference>
<feature type="active site" evidence="5 6">
    <location>
        <position position="301"/>
    </location>
</feature>
<proteinExistence type="inferred from homology"/>
<comment type="PTM">
    <text evidence="5">Phosphorylated by CheA. Phosphorylation of the N-terminal regulatory domain activates the methylesterase activity.</text>
</comment>
<evidence type="ECO:0000256" key="6">
    <source>
        <dbReference type="PROSITE-ProRule" id="PRU00050"/>
    </source>
</evidence>
<comment type="subcellular location">
    <subcellularLocation>
        <location evidence="5">Cytoplasm</location>
    </subcellularLocation>
</comment>
<feature type="domain" description="Response regulatory" evidence="8">
    <location>
        <begin position="11"/>
        <end position="128"/>
    </location>
</feature>
<feature type="domain" description="CheB-type methylesterase" evidence="9">
    <location>
        <begin position="161"/>
        <end position="359"/>
    </location>
</feature>
<dbReference type="PANTHER" id="PTHR42872">
    <property type="entry name" value="PROTEIN-GLUTAMATE METHYLESTERASE/PROTEIN-GLUTAMINE GLUTAMINASE"/>
    <property type="match status" value="1"/>
</dbReference>
<evidence type="ECO:0000313" key="11">
    <source>
        <dbReference type="Proteomes" id="UP000676565"/>
    </source>
</evidence>
<comment type="domain">
    <text evidence="5">Contains a C-terminal catalytic domain, and an N-terminal region which modulates catalytic activity.</text>
</comment>
<dbReference type="Gene3D" id="3.40.50.2300">
    <property type="match status" value="1"/>
</dbReference>
<dbReference type="Proteomes" id="UP000676565">
    <property type="component" value="Unassembled WGS sequence"/>
</dbReference>
<dbReference type="EC" id="3.5.1.44" evidence="5"/>
<dbReference type="EMBL" id="JAGKQQ010000001">
    <property type="protein sequence ID" value="MBP3956728.1"/>
    <property type="molecule type" value="Genomic_DNA"/>
</dbReference>
<evidence type="ECO:0000256" key="5">
    <source>
        <dbReference type="HAMAP-Rule" id="MF_00099"/>
    </source>
</evidence>
<dbReference type="PROSITE" id="PS50122">
    <property type="entry name" value="CHEB"/>
    <property type="match status" value="1"/>
</dbReference>
<dbReference type="SUPFAM" id="SSF52738">
    <property type="entry name" value="Methylesterase CheB, C-terminal domain"/>
    <property type="match status" value="1"/>
</dbReference>
<dbReference type="Pfam" id="PF01339">
    <property type="entry name" value="CheB_methylest"/>
    <property type="match status" value="1"/>
</dbReference>
<keyword evidence="11" id="KW-1185">Reference proteome</keyword>
<evidence type="ECO:0000256" key="7">
    <source>
        <dbReference type="PROSITE-ProRule" id="PRU00169"/>
    </source>
</evidence>
<keyword evidence="1 5" id="KW-0963">Cytoplasm</keyword>
<reference evidence="10 11" key="1">
    <citation type="submission" date="2021-04" db="EMBL/GenBank/DDBJ databases">
        <authorList>
            <person name="Ivanova A."/>
        </authorList>
    </citation>
    <scope>NUCLEOTIDE SEQUENCE [LARGE SCALE GENOMIC DNA]</scope>
    <source>
        <strain evidence="10 11">G18</strain>
    </source>
</reference>
<accession>A0ABS5BV04</accession>
<dbReference type="PIRSF" id="PIRSF000876">
    <property type="entry name" value="RR_chemtxs_CheB"/>
    <property type="match status" value="1"/>
</dbReference>
<evidence type="ECO:0000256" key="3">
    <source>
        <dbReference type="ARBA" id="ARBA00022801"/>
    </source>
</evidence>
<comment type="caution">
    <text evidence="10">The sequence shown here is derived from an EMBL/GenBank/DDBJ whole genome shotgun (WGS) entry which is preliminary data.</text>
</comment>
<dbReference type="Pfam" id="PF00072">
    <property type="entry name" value="Response_reg"/>
    <property type="match status" value="1"/>
</dbReference>
<dbReference type="EC" id="3.1.1.61" evidence="5"/>
<organism evidence="10 11">
    <name type="scientific">Gemmata palustris</name>
    <dbReference type="NCBI Taxonomy" id="2822762"/>
    <lineage>
        <taxon>Bacteria</taxon>
        <taxon>Pseudomonadati</taxon>
        <taxon>Planctomycetota</taxon>
        <taxon>Planctomycetia</taxon>
        <taxon>Gemmatales</taxon>
        <taxon>Gemmataceae</taxon>
        <taxon>Gemmata</taxon>
    </lineage>
</organism>
<dbReference type="SUPFAM" id="SSF52172">
    <property type="entry name" value="CheY-like"/>
    <property type="match status" value="1"/>
</dbReference>
<dbReference type="InterPro" id="IPR001789">
    <property type="entry name" value="Sig_transdc_resp-reg_receiver"/>
</dbReference>
<keyword evidence="3 5" id="KW-0378">Hydrolase</keyword>
<evidence type="ECO:0000256" key="2">
    <source>
        <dbReference type="ARBA" id="ARBA00022500"/>
    </source>
</evidence>
<name>A0ABS5BV04_9BACT</name>
<protein>
    <recommendedName>
        <fullName evidence="5">Protein-glutamate methylesterase/protein-glutamine glutaminase</fullName>
        <ecNumber evidence="5">3.1.1.61</ecNumber>
        <ecNumber evidence="5">3.5.1.44</ecNumber>
    </recommendedName>
</protein>
<keyword evidence="2 5" id="KW-0145">Chemotaxis</keyword>
<dbReference type="NCBIfam" id="NF001965">
    <property type="entry name" value="PRK00742.1"/>
    <property type="match status" value="1"/>
</dbReference>
<evidence type="ECO:0000256" key="4">
    <source>
        <dbReference type="ARBA" id="ARBA00048267"/>
    </source>
</evidence>
<comment type="similarity">
    <text evidence="5">Belongs to the CheB family.</text>
</comment>
<feature type="active site" evidence="5 6">
    <location>
        <position position="176"/>
    </location>
</feature>